<dbReference type="OrthoDB" id="7203053at2"/>
<keyword evidence="6" id="KW-0808">Transferase</keyword>
<keyword evidence="3 5" id="KW-1133">Transmembrane helix</keyword>
<dbReference type="PANTHER" id="PTHR43847:SF1">
    <property type="entry name" value="BLL3993 PROTEIN"/>
    <property type="match status" value="1"/>
</dbReference>
<reference evidence="6 7" key="1">
    <citation type="submission" date="2015-09" db="EMBL/GenBank/DDBJ databases">
        <title>Genome sequencing project for genomic taxonomy and phylogenomics of Bacillus-like bacteria.</title>
        <authorList>
            <person name="Liu B."/>
            <person name="Wang J."/>
            <person name="Zhu Y."/>
            <person name="Liu G."/>
            <person name="Chen Q."/>
            <person name="Chen Z."/>
            <person name="Lan J."/>
            <person name="Che J."/>
            <person name="Ge C."/>
            <person name="Shi H."/>
            <person name="Pan Z."/>
            <person name="Liu X."/>
        </authorList>
    </citation>
    <scope>NUCLEOTIDE SEQUENCE [LARGE SCALE GENOMIC DNA]</scope>
    <source>
        <strain evidence="6 7">LMG 18435</strain>
    </source>
</reference>
<keyword evidence="2 5" id="KW-0812">Transmembrane</keyword>
<dbReference type="PANTHER" id="PTHR43847">
    <property type="entry name" value="BLL3993 PROTEIN"/>
    <property type="match status" value="1"/>
</dbReference>
<dbReference type="STRING" id="157838.AN964_09710"/>
<dbReference type="GO" id="GO:0004671">
    <property type="term" value="F:protein C-terminal S-isoprenylcysteine carboxyl O-methyltransferase activity"/>
    <property type="evidence" value="ECO:0007669"/>
    <property type="project" value="InterPro"/>
</dbReference>
<feature type="transmembrane region" description="Helical" evidence="5">
    <location>
        <begin position="121"/>
        <end position="152"/>
    </location>
</feature>
<comment type="caution">
    <text evidence="6">The sequence shown here is derived from an EMBL/GenBank/DDBJ whole genome shotgun (WGS) entry which is preliminary data.</text>
</comment>
<dbReference type="AlphaFoldDB" id="A0A0Q3TIH9"/>
<proteinExistence type="predicted"/>
<gene>
    <name evidence="6" type="ORF">AN964_09710</name>
</gene>
<name>A0A0Q3TIH9_9BACI</name>
<evidence type="ECO:0000256" key="4">
    <source>
        <dbReference type="ARBA" id="ARBA00023136"/>
    </source>
</evidence>
<keyword evidence="4 5" id="KW-0472">Membrane</keyword>
<dbReference type="EMBL" id="LJJC01000004">
    <property type="protein sequence ID" value="KQL53750.1"/>
    <property type="molecule type" value="Genomic_DNA"/>
</dbReference>
<keyword evidence="7" id="KW-1185">Reference proteome</keyword>
<evidence type="ECO:0000256" key="2">
    <source>
        <dbReference type="ARBA" id="ARBA00022692"/>
    </source>
</evidence>
<dbReference type="Gene3D" id="1.20.120.1630">
    <property type="match status" value="1"/>
</dbReference>
<protein>
    <submittedName>
        <fullName evidence="6">Isoprenylcysteine carboxyl methyltransferase</fullName>
    </submittedName>
</protein>
<comment type="subcellular location">
    <subcellularLocation>
        <location evidence="1">Membrane</location>
        <topology evidence="1">Multi-pass membrane protein</topology>
    </subcellularLocation>
</comment>
<evidence type="ECO:0000256" key="3">
    <source>
        <dbReference type="ARBA" id="ARBA00022989"/>
    </source>
</evidence>
<accession>A0A0Q3TIH9</accession>
<feature type="transmembrane region" description="Helical" evidence="5">
    <location>
        <begin position="42"/>
        <end position="62"/>
    </location>
</feature>
<feature type="transmembrane region" description="Helical" evidence="5">
    <location>
        <begin position="69"/>
        <end position="89"/>
    </location>
</feature>
<organism evidence="6 7">
    <name type="scientific">Heyndrickxia shackletonii</name>
    <dbReference type="NCBI Taxonomy" id="157838"/>
    <lineage>
        <taxon>Bacteria</taxon>
        <taxon>Bacillati</taxon>
        <taxon>Bacillota</taxon>
        <taxon>Bacilli</taxon>
        <taxon>Bacillales</taxon>
        <taxon>Bacillaceae</taxon>
        <taxon>Heyndrickxia</taxon>
    </lineage>
</organism>
<dbReference type="Pfam" id="PF04140">
    <property type="entry name" value="ICMT"/>
    <property type="match status" value="1"/>
</dbReference>
<dbReference type="PATRIC" id="fig|157838.3.peg.2132"/>
<evidence type="ECO:0000313" key="7">
    <source>
        <dbReference type="Proteomes" id="UP000051888"/>
    </source>
</evidence>
<dbReference type="InterPro" id="IPR007269">
    <property type="entry name" value="ICMT_MeTrfase"/>
</dbReference>
<dbReference type="RefSeq" id="WP_055739485.1">
    <property type="nucleotide sequence ID" value="NZ_JAAIWL010000013.1"/>
</dbReference>
<dbReference type="InterPro" id="IPR052527">
    <property type="entry name" value="Metal_cation-efflux_comp"/>
</dbReference>
<evidence type="ECO:0000256" key="1">
    <source>
        <dbReference type="ARBA" id="ARBA00004141"/>
    </source>
</evidence>
<dbReference type="GO" id="GO:0016020">
    <property type="term" value="C:membrane"/>
    <property type="evidence" value="ECO:0007669"/>
    <property type="project" value="UniProtKB-SubCell"/>
</dbReference>
<keyword evidence="6" id="KW-0489">Methyltransferase</keyword>
<dbReference type="GO" id="GO:0032259">
    <property type="term" value="P:methylation"/>
    <property type="evidence" value="ECO:0007669"/>
    <property type="project" value="UniProtKB-KW"/>
</dbReference>
<sequence length="187" mass="22218">MFFVIFISVIIIQRIVELWIAKKNEIWIKKQGGVEAGKNHYKLMVLIHSCFILSLLAEVFGLKRSLIANWWILIALFILSQIGRVWVIISLGRFWNTKILVLPDAKIIKKGPYRWLKHPNYIIVTLELIIIPLLFQAYYTLIAFFIFNLLILSVRIPTEERMLSLHTDYLKVQNMERRFLIHLKREK</sequence>
<evidence type="ECO:0000256" key="5">
    <source>
        <dbReference type="SAM" id="Phobius"/>
    </source>
</evidence>
<dbReference type="Proteomes" id="UP000051888">
    <property type="component" value="Unassembled WGS sequence"/>
</dbReference>
<evidence type="ECO:0000313" key="6">
    <source>
        <dbReference type="EMBL" id="KQL53750.1"/>
    </source>
</evidence>